<dbReference type="PANTHER" id="PTHR47657">
    <property type="entry name" value="STEROL REGULATORY ELEMENT-BINDING PROTEIN ECM22"/>
    <property type="match status" value="1"/>
</dbReference>
<evidence type="ECO:0000256" key="2">
    <source>
        <dbReference type="ARBA" id="ARBA00023125"/>
    </source>
</evidence>
<keyword evidence="7" id="KW-1185">Reference proteome</keyword>
<dbReference type="PROSITE" id="PS50048">
    <property type="entry name" value="ZN2_CY6_FUNGAL_2"/>
    <property type="match status" value="1"/>
</dbReference>
<evidence type="ECO:0000256" key="4">
    <source>
        <dbReference type="ARBA" id="ARBA00023242"/>
    </source>
</evidence>
<dbReference type="PANTHER" id="PTHR47657:SF7">
    <property type="entry name" value="STEROL REGULATORY ELEMENT-BINDING PROTEIN ECM22"/>
    <property type="match status" value="1"/>
</dbReference>
<dbReference type="GO" id="GO:0008270">
    <property type="term" value="F:zinc ion binding"/>
    <property type="evidence" value="ECO:0007669"/>
    <property type="project" value="InterPro"/>
</dbReference>
<keyword evidence="2" id="KW-0238">DNA-binding</keyword>
<dbReference type="SMART" id="SM00066">
    <property type="entry name" value="GAL4"/>
    <property type="match status" value="1"/>
</dbReference>
<evidence type="ECO:0000256" key="3">
    <source>
        <dbReference type="ARBA" id="ARBA00023163"/>
    </source>
</evidence>
<dbReference type="Gene3D" id="4.10.240.10">
    <property type="entry name" value="Zn(2)-C6 fungal-type DNA-binding domain"/>
    <property type="match status" value="1"/>
</dbReference>
<dbReference type="AlphaFoldDB" id="A0A9W9J7K8"/>
<evidence type="ECO:0000256" key="1">
    <source>
        <dbReference type="ARBA" id="ARBA00023015"/>
    </source>
</evidence>
<evidence type="ECO:0000313" key="7">
    <source>
        <dbReference type="Proteomes" id="UP001150879"/>
    </source>
</evidence>
<proteinExistence type="predicted"/>
<keyword evidence="3" id="KW-0804">Transcription</keyword>
<keyword evidence="4" id="KW-0539">Nucleus</keyword>
<dbReference type="PROSITE" id="PS00463">
    <property type="entry name" value="ZN2_CY6_FUNGAL_1"/>
    <property type="match status" value="1"/>
</dbReference>
<keyword evidence="1" id="KW-0805">Transcription regulation</keyword>
<name>A0A9W9J7K8_9EURO</name>
<reference evidence="6" key="1">
    <citation type="submission" date="2022-11" db="EMBL/GenBank/DDBJ databases">
        <authorList>
            <person name="Petersen C."/>
        </authorList>
    </citation>
    <scope>NUCLEOTIDE SEQUENCE</scope>
    <source>
        <strain evidence="6">IBT 16849</strain>
    </source>
</reference>
<dbReference type="GO" id="GO:0000981">
    <property type="term" value="F:DNA-binding transcription factor activity, RNA polymerase II-specific"/>
    <property type="evidence" value="ECO:0007669"/>
    <property type="project" value="InterPro"/>
</dbReference>
<gene>
    <name evidence="6" type="ORF">N7472_008135</name>
</gene>
<dbReference type="InterPro" id="IPR036864">
    <property type="entry name" value="Zn2-C6_fun-type_DNA-bd_sf"/>
</dbReference>
<accession>A0A9W9J7K8</accession>
<dbReference type="Pfam" id="PF00172">
    <property type="entry name" value="Zn_clus"/>
    <property type="match status" value="1"/>
</dbReference>
<feature type="domain" description="Zn(2)-C6 fungal-type" evidence="5">
    <location>
        <begin position="16"/>
        <end position="46"/>
    </location>
</feature>
<protein>
    <recommendedName>
        <fullName evidence="5">Zn(2)-C6 fungal-type domain-containing protein</fullName>
    </recommendedName>
</protein>
<dbReference type="EMBL" id="JAPQKP010000005">
    <property type="protein sequence ID" value="KAJ5189121.1"/>
    <property type="molecule type" value="Genomic_DNA"/>
</dbReference>
<dbReference type="SUPFAM" id="SSF57701">
    <property type="entry name" value="Zn2/Cys6 DNA-binding domain"/>
    <property type="match status" value="1"/>
</dbReference>
<dbReference type="GO" id="GO:0003677">
    <property type="term" value="F:DNA binding"/>
    <property type="evidence" value="ECO:0007669"/>
    <property type="project" value="UniProtKB-KW"/>
</dbReference>
<sequence>MDKLPGHRSHRKSRFGCLQCKKRKVKCDERQPCCRNCEKHGVVCSFAGFSTALFTPQVDSAASPVSLPGPDSAGSGIIHSTAVGTSQALPSLSSLEPFPSTLAVFDLELLHHWTTSTCYTLTRSPAVQTVWCIEAPRIGFATPPVLHILLACSALHLARCDEARRATCFAYAQMHHSTAVREMIPLVSPLARDNGAALFIFSSLTCMFACAKPPEDGDFLALPERSNLSEWARLFQGTKTVIHTGGEELLTGSLEPIFTNGLYLAAAYRSPCALEQGKPHVWELQQLMSRECAADPSLRAIYQDALDELARTLGIAIRPGLMRKLEIADVFRWLFEVSDEYLNLLYEKAPIALIIFAHWCASIRQIEWMWWMEGLSSRLMTQLYSMLDPKYRDWLLWPQEIINGSYEMLT</sequence>
<dbReference type="InterPro" id="IPR001138">
    <property type="entry name" value="Zn2Cys6_DnaBD"/>
</dbReference>
<evidence type="ECO:0000313" key="6">
    <source>
        <dbReference type="EMBL" id="KAJ5189121.1"/>
    </source>
</evidence>
<dbReference type="Proteomes" id="UP001150879">
    <property type="component" value="Unassembled WGS sequence"/>
</dbReference>
<comment type="caution">
    <text evidence="6">The sequence shown here is derived from an EMBL/GenBank/DDBJ whole genome shotgun (WGS) entry which is preliminary data.</text>
</comment>
<dbReference type="InterPro" id="IPR052400">
    <property type="entry name" value="Zn2-C6_fungal_TF"/>
</dbReference>
<reference evidence="6" key="2">
    <citation type="journal article" date="2023" name="IMA Fungus">
        <title>Comparative genomic study of the Penicillium genus elucidates a diverse pangenome and 15 lateral gene transfer events.</title>
        <authorList>
            <person name="Petersen C."/>
            <person name="Sorensen T."/>
            <person name="Nielsen M.R."/>
            <person name="Sondergaard T.E."/>
            <person name="Sorensen J.L."/>
            <person name="Fitzpatrick D.A."/>
            <person name="Frisvad J.C."/>
            <person name="Nielsen K.L."/>
        </authorList>
    </citation>
    <scope>NUCLEOTIDE SEQUENCE</scope>
    <source>
        <strain evidence="6">IBT 16849</strain>
    </source>
</reference>
<evidence type="ECO:0000259" key="5">
    <source>
        <dbReference type="PROSITE" id="PS50048"/>
    </source>
</evidence>
<dbReference type="OrthoDB" id="416217at2759"/>
<organism evidence="6 7">
    <name type="scientific">Penicillium cf. griseofulvum</name>
    <dbReference type="NCBI Taxonomy" id="2972120"/>
    <lineage>
        <taxon>Eukaryota</taxon>
        <taxon>Fungi</taxon>
        <taxon>Dikarya</taxon>
        <taxon>Ascomycota</taxon>
        <taxon>Pezizomycotina</taxon>
        <taxon>Eurotiomycetes</taxon>
        <taxon>Eurotiomycetidae</taxon>
        <taxon>Eurotiales</taxon>
        <taxon>Aspergillaceae</taxon>
        <taxon>Penicillium</taxon>
    </lineage>
</organism>
<dbReference type="CDD" id="cd00067">
    <property type="entry name" value="GAL4"/>
    <property type="match status" value="1"/>
</dbReference>